<keyword evidence="2" id="KW-1185">Reference proteome</keyword>
<sequence length="47" mass="5445">MTGKVTPVLQFPRPKTRKMSDCEKKYYKVLRAVMNAQHNAGKYFPEG</sequence>
<gene>
    <name evidence="1" type="ORF">IAR63_17465</name>
</gene>
<evidence type="ECO:0000313" key="1">
    <source>
        <dbReference type="EMBL" id="QNP29572.1"/>
    </source>
</evidence>
<dbReference type="RefSeq" id="WP_167379334.1">
    <property type="nucleotide sequence ID" value="NZ_CP060822.1"/>
</dbReference>
<proteinExistence type="predicted"/>
<dbReference type="AlphaFoldDB" id="A0A7H0F0K6"/>
<dbReference type="Proteomes" id="UP000516013">
    <property type="component" value="Chromosome"/>
</dbReference>
<evidence type="ECO:0000313" key="2">
    <source>
        <dbReference type="Proteomes" id="UP000516013"/>
    </source>
</evidence>
<name>A0A7H0F0K6_9CYAN</name>
<dbReference type="KEGG" id="ccur:IAR63_17465"/>
<organism evidence="1 2">
    <name type="scientific">Cylindrospermopsis curvispora GIHE-G1</name>
    <dbReference type="NCBI Taxonomy" id="2666332"/>
    <lineage>
        <taxon>Bacteria</taxon>
        <taxon>Bacillati</taxon>
        <taxon>Cyanobacteriota</taxon>
        <taxon>Cyanophyceae</taxon>
        <taxon>Nostocales</taxon>
        <taxon>Aphanizomenonaceae</taxon>
        <taxon>Cylindrospermopsis</taxon>
    </lineage>
</organism>
<accession>A0A7H0F0K6</accession>
<reference evidence="1 2" key="1">
    <citation type="submission" date="2020-08" db="EMBL/GenBank/DDBJ databases">
        <title>Complete genome sequence of Raphidiopsis curvispora isolated from drinking water reservoir in South Korea.</title>
        <authorList>
            <person name="Jeong J."/>
        </authorList>
    </citation>
    <scope>NUCLEOTIDE SEQUENCE [LARGE SCALE GENOMIC DNA]</scope>
    <source>
        <strain evidence="1 2">GIHE-G1</strain>
    </source>
</reference>
<protein>
    <submittedName>
        <fullName evidence="1">Uncharacterized protein</fullName>
    </submittedName>
</protein>
<dbReference type="EMBL" id="CP060822">
    <property type="protein sequence ID" value="QNP29572.1"/>
    <property type="molecule type" value="Genomic_DNA"/>
</dbReference>